<dbReference type="Proteomes" id="UP000601223">
    <property type="component" value="Unassembled WGS sequence"/>
</dbReference>
<proteinExistence type="predicted"/>
<evidence type="ECO:0000313" key="2">
    <source>
        <dbReference type="EMBL" id="GIF82733.1"/>
    </source>
</evidence>
<evidence type="ECO:0000256" key="1">
    <source>
        <dbReference type="SAM" id="SignalP"/>
    </source>
</evidence>
<reference evidence="2 3" key="1">
    <citation type="submission" date="2021-01" db="EMBL/GenBank/DDBJ databases">
        <title>Whole genome shotgun sequence of Catellatospora bangladeshensis NBRC 107357.</title>
        <authorList>
            <person name="Komaki H."/>
            <person name="Tamura T."/>
        </authorList>
    </citation>
    <scope>NUCLEOTIDE SEQUENCE [LARGE SCALE GENOMIC DNA]</scope>
    <source>
        <strain evidence="2 3">NBRC 107357</strain>
    </source>
</reference>
<accession>A0A8J3JLB9</accession>
<sequence length="297" mass="30083">MSAAPVFRAAAVALAAAVVGALPAPGGAYAADPPLTLEYGTSLTTDTAAKSAVAFCPEGSWVYALGGWVDGGAGDVLLTGMHPAADLRSAKVTAVPRSGSTAAFSVTAQAMCIATEQPPTLISQTTLTGDSATVRCADGTAVVGFGFTMNRRVDQWRIDQLVPSRYLHELTVHASGAGIAPGALTVHGICRTRQFPSVHTGYLAGQGPTVDSGSWPRISALSSAGLGALGVGGVVVGERTHLDGFLVMPFSGGYVRANRFPAPPGPLLSRQFATATTDGAVTGNDGRIGTFYGPAPQ</sequence>
<dbReference type="EMBL" id="BONF01000024">
    <property type="protein sequence ID" value="GIF82733.1"/>
    <property type="molecule type" value="Genomic_DNA"/>
</dbReference>
<protein>
    <submittedName>
        <fullName evidence="2">Uncharacterized protein</fullName>
    </submittedName>
</protein>
<evidence type="ECO:0000313" key="3">
    <source>
        <dbReference type="Proteomes" id="UP000601223"/>
    </source>
</evidence>
<keyword evidence="1" id="KW-0732">Signal</keyword>
<dbReference type="AlphaFoldDB" id="A0A8J3JLB9"/>
<name>A0A8J3JLB9_9ACTN</name>
<organism evidence="2 3">
    <name type="scientific">Catellatospora bangladeshensis</name>
    <dbReference type="NCBI Taxonomy" id="310355"/>
    <lineage>
        <taxon>Bacteria</taxon>
        <taxon>Bacillati</taxon>
        <taxon>Actinomycetota</taxon>
        <taxon>Actinomycetes</taxon>
        <taxon>Micromonosporales</taxon>
        <taxon>Micromonosporaceae</taxon>
        <taxon>Catellatospora</taxon>
    </lineage>
</organism>
<feature type="signal peptide" evidence="1">
    <location>
        <begin position="1"/>
        <end position="30"/>
    </location>
</feature>
<feature type="chain" id="PRO_5035314699" evidence="1">
    <location>
        <begin position="31"/>
        <end position="297"/>
    </location>
</feature>
<gene>
    <name evidence="2" type="ORF">Cba03nite_40820</name>
</gene>
<keyword evidence="3" id="KW-1185">Reference proteome</keyword>
<dbReference type="RefSeq" id="WP_203748445.1">
    <property type="nucleotide sequence ID" value="NZ_BONF01000024.1"/>
</dbReference>
<comment type="caution">
    <text evidence="2">The sequence shown here is derived from an EMBL/GenBank/DDBJ whole genome shotgun (WGS) entry which is preliminary data.</text>
</comment>